<organism evidence="2 3">
    <name type="scientific">Dongia mobilis</name>
    <dbReference type="NCBI Taxonomy" id="578943"/>
    <lineage>
        <taxon>Bacteria</taxon>
        <taxon>Pseudomonadati</taxon>
        <taxon>Pseudomonadota</taxon>
        <taxon>Alphaproteobacteria</taxon>
        <taxon>Rhodospirillales</taxon>
        <taxon>Dongiaceae</taxon>
        <taxon>Dongia</taxon>
    </lineage>
</organism>
<keyword evidence="1" id="KW-1133">Transmembrane helix</keyword>
<dbReference type="RefSeq" id="WP_166645096.1">
    <property type="nucleotide sequence ID" value="NZ_SNYW01000008.1"/>
</dbReference>
<protein>
    <submittedName>
        <fullName evidence="2">Putative membrane protein</fullName>
    </submittedName>
</protein>
<keyword evidence="1" id="KW-0812">Transmembrane</keyword>
<dbReference type="PIRSF" id="PIRSF032162">
    <property type="entry name" value="UCP032162_imp"/>
    <property type="match status" value="1"/>
</dbReference>
<evidence type="ECO:0000313" key="2">
    <source>
        <dbReference type="EMBL" id="TDQ82100.1"/>
    </source>
</evidence>
<dbReference type="AlphaFoldDB" id="A0A4R6WT88"/>
<evidence type="ECO:0000256" key="1">
    <source>
        <dbReference type="SAM" id="Phobius"/>
    </source>
</evidence>
<sequence>MSETQSGGPAAPHDATAETGEAPVFEAILYPHRSLGRRGYTILIAGTAIIMGLYGLTFLLLGAWPIFGFIGAEWLLFWYLFSRHLRGDRRAERLRLYADRLVIDKLDAKGRHTTLALQPYWLRVILKRAGEADSSLYLGSHGRAVEIGAFLSGPERCGFAEELEAVLARHRDGAHLREGAQPAPSA</sequence>
<dbReference type="EMBL" id="SNYW01000008">
    <property type="protein sequence ID" value="TDQ82100.1"/>
    <property type="molecule type" value="Genomic_DNA"/>
</dbReference>
<feature type="transmembrane region" description="Helical" evidence="1">
    <location>
        <begin position="62"/>
        <end position="81"/>
    </location>
</feature>
<gene>
    <name evidence="2" type="ORF">A8950_1920</name>
</gene>
<dbReference type="Pfam" id="PF10003">
    <property type="entry name" value="DUF2244"/>
    <property type="match status" value="1"/>
</dbReference>
<evidence type="ECO:0000313" key="3">
    <source>
        <dbReference type="Proteomes" id="UP000295783"/>
    </source>
</evidence>
<keyword evidence="1" id="KW-0472">Membrane</keyword>
<name>A0A4R6WT88_9PROT</name>
<keyword evidence="3" id="KW-1185">Reference proteome</keyword>
<proteinExistence type="predicted"/>
<accession>A0A4R6WT88</accession>
<reference evidence="2 3" key="1">
    <citation type="submission" date="2019-03" db="EMBL/GenBank/DDBJ databases">
        <title>Genomic Encyclopedia of Type Strains, Phase III (KMG-III): the genomes of soil and plant-associated and newly described type strains.</title>
        <authorList>
            <person name="Whitman W."/>
        </authorList>
    </citation>
    <scope>NUCLEOTIDE SEQUENCE [LARGE SCALE GENOMIC DNA]</scope>
    <source>
        <strain evidence="2 3">CGMCC 1.7660</strain>
    </source>
</reference>
<comment type="caution">
    <text evidence="2">The sequence shown here is derived from an EMBL/GenBank/DDBJ whole genome shotgun (WGS) entry which is preliminary data.</text>
</comment>
<feature type="transmembrane region" description="Helical" evidence="1">
    <location>
        <begin position="39"/>
        <end position="56"/>
    </location>
</feature>
<dbReference type="InterPro" id="IPR019253">
    <property type="entry name" value="DUF2244_TM"/>
</dbReference>
<dbReference type="InterPro" id="IPR016990">
    <property type="entry name" value="UCP032162_TM"/>
</dbReference>
<dbReference type="Proteomes" id="UP000295783">
    <property type="component" value="Unassembled WGS sequence"/>
</dbReference>